<gene>
    <name evidence="1" type="ORF">RUM43_013336</name>
</gene>
<dbReference type="EMBL" id="JAWJWE010000007">
    <property type="protein sequence ID" value="KAK6632568.1"/>
    <property type="molecule type" value="Genomic_DNA"/>
</dbReference>
<proteinExistence type="predicted"/>
<dbReference type="Proteomes" id="UP001372834">
    <property type="component" value="Unassembled WGS sequence"/>
</dbReference>
<dbReference type="AlphaFoldDB" id="A0AAN8PIZ1"/>
<sequence>MCEQNTKPNYQKLVDPIPKHRYDIFMGSGRWDFEGKRKKCPSPEMSLVQGEVKRCSCPKTAETSSRQCPTEPMVNLYVHLLPNGKEDQQ</sequence>
<name>A0AAN8PIZ1_POLSC</name>
<evidence type="ECO:0000313" key="2">
    <source>
        <dbReference type="Proteomes" id="UP001372834"/>
    </source>
</evidence>
<reference evidence="1 2" key="1">
    <citation type="submission" date="2023-10" db="EMBL/GenBank/DDBJ databases">
        <title>Genomes of two closely related lineages of the louse Polyplax serrata with different host specificities.</title>
        <authorList>
            <person name="Martinu J."/>
            <person name="Tarabai H."/>
            <person name="Stefka J."/>
            <person name="Hypsa V."/>
        </authorList>
    </citation>
    <scope>NUCLEOTIDE SEQUENCE [LARGE SCALE GENOMIC DNA]</scope>
    <source>
        <strain evidence="1">HR10_N</strain>
    </source>
</reference>
<accession>A0AAN8PIZ1</accession>
<comment type="caution">
    <text evidence="1">The sequence shown here is derived from an EMBL/GenBank/DDBJ whole genome shotgun (WGS) entry which is preliminary data.</text>
</comment>
<evidence type="ECO:0000313" key="1">
    <source>
        <dbReference type="EMBL" id="KAK6632568.1"/>
    </source>
</evidence>
<organism evidence="1 2">
    <name type="scientific">Polyplax serrata</name>
    <name type="common">Common mouse louse</name>
    <dbReference type="NCBI Taxonomy" id="468196"/>
    <lineage>
        <taxon>Eukaryota</taxon>
        <taxon>Metazoa</taxon>
        <taxon>Ecdysozoa</taxon>
        <taxon>Arthropoda</taxon>
        <taxon>Hexapoda</taxon>
        <taxon>Insecta</taxon>
        <taxon>Pterygota</taxon>
        <taxon>Neoptera</taxon>
        <taxon>Paraneoptera</taxon>
        <taxon>Psocodea</taxon>
        <taxon>Troctomorpha</taxon>
        <taxon>Phthiraptera</taxon>
        <taxon>Anoplura</taxon>
        <taxon>Polyplacidae</taxon>
        <taxon>Polyplax</taxon>
    </lineage>
</organism>
<protein>
    <submittedName>
        <fullName evidence="1">Uncharacterized protein</fullName>
    </submittedName>
</protein>